<comment type="function">
    <text evidence="10">IGPS catalyzes the conversion of PRFAR and glutamine to IGP, AICAR and glutamate. The HisH subunit catalyzes the hydrolysis of glutamine to glutamate and ammonia as part of the synthesis of IGP and AICAR. The resulting ammonia molecule is channeled to the active site of HisF.</text>
</comment>
<comment type="catalytic activity">
    <reaction evidence="8 10">
        <text>5-[(5-phospho-1-deoxy-D-ribulos-1-ylimino)methylamino]-1-(5-phospho-beta-D-ribosyl)imidazole-4-carboxamide + L-glutamine = D-erythro-1-(imidazol-4-yl)glycerol 3-phosphate + 5-amino-1-(5-phospho-beta-D-ribosyl)imidazole-4-carboxamide + L-glutamate + H(+)</text>
        <dbReference type="Rhea" id="RHEA:24793"/>
        <dbReference type="ChEBI" id="CHEBI:15378"/>
        <dbReference type="ChEBI" id="CHEBI:29985"/>
        <dbReference type="ChEBI" id="CHEBI:58278"/>
        <dbReference type="ChEBI" id="CHEBI:58359"/>
        <dbReference type="ChEBI" id="CHEBI:58475"/>
        <dbReference type="ChEBI" id="CHEBI:58525"/>
        <dbReference type="EC" id="4.3.2.10"/>
    </reaction>
</comment>
<dbReference type="HAMAP" id="MF_00278">
    <property type="entry name" value="HisH"/>
    <property type="match status" value="1"/>
</dbReference>
<dbReference type="NCBIfam" id="TIGR01855">
    <property type="entry name" value="IMP_synth_hisH"/>
    <property type="match status" value="1"/>
</dbReference>
<keyword evidence="3 10" id="KW-0028">Amino-acid biosynthesis</keyword>
<keyword evidence="13" id="KW-1185">Reference proteome</keyword>
<evidence type="ECO:0000256" key="7">
    <source>
        <dbReference type="ARBA" id="ARBA00023239"/>
    </source>
</evidence>
<dbReference type="EC" id="4.3.2.10" evidence="10"/>
<keyword evidence="4 10" id="KW-0378">Hydrolase</keyword>
<keyword evidence="6 10" id="KW-0368">Histidine biosynthesis</keyword>
<keyword evidence="7 10" id="KW-0456">Lyase</keyword>
<dbReference type="InterPro" id="IPR010139">
    <property type="entry name" value="Imidazole-glycPsynth_HisH"/>
</dbReference>
<dbReference type="PANTHER" id="PTHR42701:SF1">
    <property type="entry name" value="IMIDAZOLE GLYCEROL PHOSPHATE SYNTHASE SUBUNIT HISH"/>
    <property type="match status" value="1"/>
</dbReference>
<name>A0ABS2GJ57_9FIRM</name>
<feature type="active site" evidence="10">
    <location>
        <position position="185"/>
    </location>
</feature>
<dbReference type="PANTHER" id="PTHR42701">
    <property type="entry name" value="IMIDAZOLE GLYCEROL PHOSPHATE SYNTHASE SUBUNIT HISH"/>
    <property type="match status" value="1"/>
</dbReference>
<gene>
    <name evidence="10 12" type="primary">hisH</name>
    <name evidence="12" type="ORF">H6A01_08290</name>
</gene>
<dbReference type="InterPro" id="IPR029062">
    <property type="entry name" value="Class_I_gatase-like"/>
</dbReference>
<dbReference type="InterPro" id="IPR017926">
    <property type="entry name" value="GATASE"/>
</dbReference>
<keyword evidence="5 10" id="KW-0315">Glutamine amidotransferase</keyword>
<sequence>MKVAIVDYGVGNVANVGYALTRAGYEPVLTKEAAEIKKAPIVILPGVGAAAPAMAALEATGLVPVLRERVEAKKLLVGICLGMQLLYDISFEDGAVPCLGFLPGRIEKLINVPKIPHMGWNELVFRDEHPLAGDLPSSPYVYFVHSYGKTPPLSDDVLAYADYNGQPIPGIVTGEGLIGMQFHPEKSGAVGHQLLVNLRQCL</sequence>
<comment type="catalytic activity">
    <reaction evidence="9 10">
        <text>L-glutamine + H2O = L-glutamate + NH4(+)</text>
        <dbReference type="Rhea" id="RHEA:15889"/>
        <dbReference type="ChEBI" id="CHEBI:15377"/>
        <dbReference type="ChEBI" id="CHEBI:28938"/>
        <dbReference type="ChEBI" id="CHEBI:29985"/>
        <dbReference type="ChEBI" id="CHEBI:58359"/>
        <dbReference type="EC" id="3.5.1.2"/>
    </reaction>
</comment>
<accession>A0ABS2GJ57</accession>
<evidence type="ECO:0000256" key="8">
    <source>
        <dbReference type="ARBA" id="ARBA00047838"/>
    </source>
</evidence>
<evidence type="ECO:0000256" key="9">
    <source>
        <dbReference type="ARBA" id="ARBA00049534"/>
    </source>
</evidence>
<reference evidence="12 13" key="1">
    <citation type="journal article" date="2021" name="Sci. Rep.">
        <title>The distribution of antibiotic resistance genes in chicken gut microbiota commensals.</title>
        <authorList>
            <person name="Juricova H."/>
            <person name="Matiasovicova J."/>
            <person name="Kubasova T."/>
            <person name="Cejkova D."/>
            <person name="Rychlik I."/>
        </authorList>
    </citation>
    <scope>NUCLEOTIDE SEQUENCE [LARGE SCALE GENOMIC DNA]</scope>
    <source>
        <strain evidence="12 13">An537</strain>
    </source>
</reference>
<feature type="domain" description="Glutamine amidotransferase" evidence="11">
    <location>
        <begin position="5"/>
        <end position="191"/>
    </location>
</feature>
<dbReference type="Gene3D" id="3.40.50.880">
    <property type="match status" value="1"/>
</dbReference>
<dbReference type="EMBL" id="JACJLA010000017">
    <property type="protein sequence ID" value="MBM6913317.1"/>
    <property type="molecule type" value="Genomic_DNA"/>
</dbReference>
<evidence type="ECO:0000256" key="2">
    <source>
        <dbReference type="ARBA" id="ARBA00011152"/>
    </source>
</evidence>
<dbReference type="Proteomes" id="UP000707138">
    <property type="component" value="Unassembled WGS sequence"/>
</dbReference>
<evidence type="ECO:0000256" key="4">
    <source>
        <dbReference type="ARBA" id="ARBA00022801"/>
    </source>
</evidence>
<proteinExistence type="inferred from homology"/>
<dbReference type="PIRSF" id="PIRSF000495">
    <property type="entry name" value="Amidotransf_hisH"/>
    <property type="match status" value="1"/>
</dbReference>
<evidence type="ECO:0000256" key="10">
    <source>
        <dbReference type="HAMAP-Rule" id="MF_00278"/>
    </source>
</evidence>
<dbReference type="RefSeq" id="WP_205088260.1">
    <property type="nucleotide sequence ID" value="NZ_JACJLA010000017.1"/>
</dbReference>
<evidence type="ECO:0000256" key="5">
    <source>
        <dbReference type="ARBA" id="ARBA00022962"/>
    </source>
</evidence>
<comment type="subcellular location">
    <subcellularLocation>
        <location evidence="10">Cytoplasm</location>
    </subcellularLocation>
</comment>
<dbReference type="Pfam" id="PF00117">
    <property type="entry name" value="GATase"/>
    <property type="match status" value="1"/>
</dbReference>
<organism evidence="12 13">
    <name type="scientific">Veillonella magna</name>
    <dbReference type="NCBI Taxonomy" id="464322"/>
    <lineage>
        <taxon>Bacteria</taxon>
        <taxon>Bacillati</taxon>
        <taxon>Bacillota</taxon>
        <taxon>Negativicutes</taxon>
        <taxon>Veillonellales</taxon>
        <taxon>Veillonellaceae</taxon>
        <taxon>Veillonella</taxon>
    </lineage>
</organism>
<dbReference type="PROSITE" id="PS51273">
    <property type="entry name" value="GATASE_TYPE_1"/>
    <property type="match status" value="1"/>
</dbReference>
<dbReference type="EC" id="3.5.1.2" evidence="10"/>
<evidence type="ECO:0000313" key="12">
    <source>
        <dbReference type="EMBL" id="MBM6913317.1"/>
    </source>
</evidence>
<evidence type="ECO:0000313" key="13">
    <source>
        <dbReference type="Proteomes" id="UP000707138"/>
    </source>
</evidence>
<dbReference type="SUPFAM" id="SSF52317">
    <property type="entry name" value="Class I glutamine amidotransferase-like"/>
    <property type="match status" value="1"/>
</dbReference>
<evidence type="ECO:0000256" key="1">
    <source>
        <dbReference type="ARBA" id="ARBA00005091"/>
    </source>
</evidence>
<comment type="pathway">
    <text evidence="1 10">Amino-acid biosynthesis; L-histidine biosynthesis; L-histidine from 5-phospho-alpha-D-ribose 1-diphosphate: step 5/9.</text>
</comment>
<comment type="subunit">
    <text evidence="2 10">Heterodimer of HisH and HisF.</text>
</comment>
<evidence type="ECO:0000256" key="3">
    <source>
        <dbReference type="ARBA" id="ARBA00022605"/>
    </source>
</evidence>
<feature type="active site" evidence="10">
    <location>
        <position position="183"/>
    </location>
</feature>
<comment type="caution">
    <text evidence="12">The sequence shown here is derived from an EMBL/GenBank/DDBJ whole genome shotgun (WGS) entry which is preliminary data.</text>
</comment>
<feature type="active site" description="Nucleophile" evidence="10">
    <location>
        <position position="80"/>
    </location>
</feature>
<protein>
    <recommendedName>
        <fullName evidence="10">Imidazole glycerol phosphate synthase subunit HisH</fullName>
        <ecNumber evidence="10">4.3.2.10</ecNumber>
    </recommendedName>
    <alternativeName>
        <fullName evidence="10">IGP synthase glutaminase subunit</fullName>
        <ecNumber evidence="10">3.5.1.2</ecNumber>
    </alternativeName>
    <alternativeName>
        <fullName evidence="10">IGP synthase subunit HisH</fullName>
    </alternativeName>
    <alternativeName>
        <fullName evidence="10">ImGP synthase subunit HisH</fullName>
        <shortName evidence="10">IGPS subunit HisH</shortName>
    </alternativeName>
</protein>
<dbReference type="CDD" id="cd01748">
    <property type="entry name" value="GATase1_IGP_Synthase"/>
    <property type="match status" value="1"/>
</dbReference>
<evidence type="ECO:0000259" key="11">
    <source>
        <dbReference type="Pfam" id="PF00117"/>
    </source>
</evidence>
<keyword evidence="10" id="KW-0963">Cytoplasm</keyword>
<evidence type="ECO:0000256" key="6">
    <source>
        <dbReference type="ARBA" id="ARBA00023102"/>
    </source>
</evidence>